<dbReference type="GO" id="GO:0005886">
    <property type="term" value="C:plasma membrane"/>
    <property type="evidence" value="ECO:0007669"/>
    <property type="project" value="TreeGrafter"/>
</dbReference>
<dbReference type="Gene3D" id="1.20.120.520">
    <property type="entry name" value="nmb1532 protein domain like"/>
    <property type="match status" value="1"/>
</dbReference>
<name>A0A3N6MQ27_9BURK</name>
<comment type="caution">
    <text evidence="2">The sequence shown here is derived from an EMBL/GenBank/DDBJ whole genome shotgun (WGS) entry which is preliminary data.</text>
</comment>
<evidence type="ECO:0000313" key="2">
    <source>
        <dbReference type="EMBL" id="RQH05788.1"/>
    </source>
</evidence>
<reference evidence="2 3" key="1">
    <citation type="submission" date="2018-11" db="EMBL/GenBank/DDBJ databases">
        <title>Paraburkholderia sp. DHOA04, isolated from soil.</title>
        <authorList>
            <person name="Gao Z.-H."/>
            <person name="Qiu L.-H."/>
            <person name="Fu J.-C."/>
        </authorList>
    </citation>
    <scope>NUCLEOTIDE SEQUENCE [LARGE SCALE GENOMIC DNA]</scope>
    <source>
        <strain evidence="2 3">DHOA04</strain>
    </source>
</reference>
<dbReference type="PANTHER" id="PTHR39966">
    <property type="entry name" value="BLL2471 PROTEIN-RELATED"/>
    <property type="match status" value="1"/>
</dbReference>
<dbReference type="AlphaFoldDB" id="A0A3N6MQ27"/>
<dbReference type="RefSeq" id="WP_124151716.1">
    <property type="nucleotide sequence ID" value="NZ_RQIS01000009.1"/>
</dbReference>
<dbReference type="InterPro" id="IPR012312">
    <property type="entry name" value="Hemerythrin-like"/>
</dbReference>
<evidence type="ECO:0000313" key="3">
    <source>
        <dbReference type="Proteomes" id="UP000272778"/>
    </source>
</evidence>
<dbReference type="Pfam" id="PF01814">
    <property type="entry name" value="Hemerythrin"/>
    <property type="match status" value="1"/>
</dbReference>
<dbReference type="PANTHER" id="PTHR39966:SF1">
    <property type="entry name" value="HEMERYTHRIN-LIKE DOMAIN-CONTAINING PROTEIN"/>
    <property type="match status" value="1"/>
</dbReference>
<proteinExistence type="predicted"/>
<keyword evidence="3" id="KW-1185">Reference proteome</keyword>
<accession>A0A3N6MQ27</accession>
<gene>
    <name evidence="2" type="ORF">D1Y85_14345</name>
</gene>
<dbReference type="OrthoDB" id="8560984at2"/>
<sequence length="193" mass="22501">MDTFELRRATQIIVREHQRLTMVVDGLLRFVHLLGMEKHPPGTGLFRAMLYYIREYPENIHHPKEDRYLFAHLQERTDTLDDVIDELRLQHVDGEMHVLDLERALTRYEIEGRPALADLQQQVEAYAAFYAAHRQLEEEVILPAAIRYLTEEDWRDVDAAFGANRDPMEGVKAEEDLGRLYAMIVNTIPSADD</sequence>
<organism evidence="2 3">
    <name type="scientific">Paraburkholderia dinghuensis</name>
    <dbReference type="NCBI Taxonomy" id="2305225"/>
    <lineage>
        <taxon>Bacteria</taxon>
        <taxon>Pseudomonadati</taxon>
        <taxon>Pseudomonadota</taxon>
        <taxon>Betaproteobacteria</taxon>
        <taxon>Burkholderiales</taxon>
        <taxon>Burkholderiaceae</taxon>
        <taxon>Paraburkholderia</taxon>
    </lineage>
</organism>
<dbReference type="CDD" id="cd12108">
    <property type="entry name" value="Hr-like"/>
    <property type="match status" value="1"/>
</dbReference>
<dbReference type="Proteomes" id="UP000272778">
    <property type="component" value="Unassembled WGS sequence"/>
</dbReference>
<feature type="domain" description="Hemerythrin-like" evidence="1">
    <location>
        <begin position="10"/>
        <end position="145"/>
    </location>
</feature>
<dbReference type="EMBL" id="RQIS01000009">
    <property type="protein sequence ID" value="RQH05788.1"/>
    <property type="molecule type" value="Genomic_DNA"/>
</dbReference>
<protein>
    <submittedName>
        <fullName evidence="2">Hemerythrin domain-containing protein</fullName>
    </submittedName>
</protein>
<evidence type="ECO:0000259" key="1">
    <source>
        <dbReference type="Pfam" id="PF01814"/>
    </source>
</evidence>